<dbReference type="AlphaFoldDB" id="A0A518ESI8"/>
<dbReference type="Pfam" id="PF01636">
    <property type="entry name" value="APH"/>
    <property type="match status" value="1"/>
</dbReference>
<dbReference type="RefSeq" id="WP_145197792.1">
    <property type="nucleotide sequence ID" value="NZ_CP036434.1"/>
</dbReference>
<dbReference type="EC" id="2.7.1.162" evidence="2"/>
<dbReference type="Gene3D" id="3.90.1200.10">
    <property type="match status" value="1"/>
</dbReference>
<dbReference type="GO" id="GO:0016301">
    <property type="term" value="F:kinase activity"/>
    <property type="evidence" value="ECO:0007669"/>
    <property type="project" value="UniProtKB-KW"/>
</dbReference>
<evidence type="ECO:0000313" key="3">
    <source>
        <dbReference type="Proteomes" id="UP000320390"/>
    </source>
</evidence>
<proteinExistence type="predicted"/>
<dbReference type="OrthoDB" id="526037at2"/>
<dbReference type="PANTHER" id="PTHR21064">
    <property type="entry name" value="AMINOGLYCOSIDE PHOSPHOTRANSFERASE DOMAIN-CONTAINING PROTEIN-RELATED"/>
    <property type="match status" value="1"/>
</dbReference>
<feature type="domain" description="Aminoglycoside phosphotransferase" evidence="1">
    <location>
        <begin position="94"/>
        <end position="275"/>
    </location>
</feature>
<reference evidence="2 3" key="1">
    <citation type="submission" date="2019-02" db="EMBL/GenBank/DDBJ databases">
        <title>Deep-cultivation of Planctomycetes and their phenomic and genomic characterization uncovers novel biology.</title>
        <authorList>
            <person name="Wiegand S."/>
            <person name="Jogler M."/>
            <person name="Boedeker C."/>
            <person name="Pinto D."/>
            <person name="Vollmers J."/>
            <person name="Rivas-Marin E."/>
            <person name="Kohn T."/>
            <person name="Peeters S.H."/>
            <person name="Heuer A."/>
            <person name="Rast P."/>
            <person name="Oberbeckmann S."/>
            <person name="Bunk B."/>
            <person name="Jeske O."/>
            <person name="Meyerdierks A."/>
            <person name="Storesund J.E."/>
            <person name="Kallscheuer N."/>
            <person name="Luecker S."/>
            <person name="Lage O.M."/>
            <person name="Pohl T."/>
            <person name="Merkel B.J."/>
            <person name="Hornburger P."/>
            <person name="Mueller R.-W."/>
            <person name="Bruemmer F."/>
            <person name="Labrenz M."/>
            <person name="Spormann A.M."/>
            <person name="Op den Camp H."/>
            <person name="Overmann J."/>
            <person name="Amann R."/>
            <person name="Jetten M.S.M."/>
            <person name="Mascher T."/>
            <person name="Medema M.H."/>
            <person name="Devos D.P."/>
            <person name="Kaster A.-K."/>
            <person name="Ovreas L."/>
            <person name="Rohde M."/>
            <person name="Galperin M.Y."/>
            <person name="Jogler C."/>
        </authorList>
    </citation>
    <scope>NUCLEOTIDE SEQUENCE [LARGE SCALE GENOMIC DNA]</scope>
    <source>
        <strain evidence="2 3">Poly30</strain>
    </source>
</reference>
<dbReference type="InterPro" id="IPR011009">
    <property type="entry name" value="Kinase-like_dom_sf"/>
</dbReference>
<dbReference type="PANTHER" id="PTHR21064:SF5">
    <property type="entry name" value="SLR1880 PROTEIN"/>
    <property type="match status" value="1"/>
</dbReference>
<evidence type="ECO:0000313" key="2">
    <source>
        <dbReference type="EMBL" id="QDV07060.1"/>
    </source>
</evidence>
<dbReference type="InterPro" id="IPR050249">
    <property type="entry name" value="Pseudomonas-type_ThrB"/>
</dbReference>
<sequence length="369" mass="41825">MSALPKLSGPELEIAIRKFALEGELTGFTELRRGHIHDTYVSTWENWSAAGGKKRFLHQRMNDAVFEDIPALMHNVAVVTQHLIDAPVGEVDDATAHLTALRLVRARDGGDYVIAGGTPWRTYHFVEGTLSYDHPKSAEMAFAAASAFGDFQVRLSSLDPDELRVTIPNFFNSEARLSQLDDACRRDPEGRAAEVAPELEAIHDRRAQVPIMERALRNHVMPRRVVHGDTKLNNVLFDEKRDVPRCIVDLDTCMPGYSLFDFGDLVRFTAATADEDARDLSTVSIDMEIYHALRDGYLRHAHRFLSAFEREHMAFSARLVSLTLAMRFLADHILGDVYFKTNRRGHNLDRARVQLRLVEEMERLLPRGH</sequence>
<accession>A0A518ESI8</accession>
<keyword evidence="3" id="KW-1185">Reference proteome</keyword>
<dbReference type="InterPro" id="IPR002575">
    <property type="entry name" value="Aminoglycoside_PTrfase"/>
</dbReference>
<keyword evidence="2" id="KW-0418">Kinase</keyword>
<dbReference type="SUPFAM" id="SSF56112">
    <property type="entry name" value="Protein kinase-like (PK-like)"/>
    <property type="match status" value="1"/>
</dbReference>
<name>A0A518ESI8_9BACT</name>
<organism evidence="2 3">
    <name type="scientific">Saltatorellus ferox</name>
    <dbReference type="NCBI Taxonomy" id="2528018"/>
    <lineage>
        <taxon>Bacteria</taxon>
        <taxon>Pseudomonadati</taxon>
        <taxon>Planctomycetota</taxon>
        <taxon>Planctomycetia</taxon>
        <taxon>Planctomycetia incertae sedis</taxon>
        <taxon>Saltatorellus</taxon>
    </lineage>
</organism>
<evidence type="ECO:0000259" key="1">
    <source>
        <dbReference type="Pfam" id="PF01636"/>
    </source>
</evidence>
<gene>
    <name evidence="2" type="primary">nahK</name>
    <name evidence="2" type="ORF">Poly30_25790</name>
</gene>
<dbReference type="EMBL" id="CP036434">
    <property type="protein sequence ID" value="QDV07060.1"/>
    <property type="molecule type" value="Genomic_DNA"/>
</dbReference>
<dbReference type="Proteomes" id="UP000320390">
    <property type="component" value="Chromosome"/>
</dbReference>
<keyword evidence="2" id="KW-0808">Transferase</keyword>
<protein>
    <submittedName>
        <fullName evidence="2">N-acetylhexosamine 1-kinase</fullName>
        <ecNumber evidence="2">2.7.1.162</ecNumber>
    </submittedName>
</protein>